<feature type="domain" description="AprE-like beta-barrel" evidence="8">
    <location>
        <begin position="268"/>
        <end position="365"/>
    </location>
</feature>
<evidence type="ECO:0000256" key="2">
    <source>
        <dbReference type="ARBA" id="ARBA00009477"/>
    </source>
</evidence>
<dbReference type="GO" id="GO:0016020">
    <property type="term" value="C:membrane"/>
    <property type="evidence" value="ECO:0007669"/>
    <property type="project" value="UniProtKB-SubCell"/>
</dbReference>
<keyword evidence="5" id="KW-0472">Membrane</keyword>
<feature type="domain" description="Multidrug resistance protein MdtA-like barrel-sandwich hybrid" evidence="7">
    <location>
        <begin position="52"/>
        <end position="261"/>
    </location>
</feature>
<protein>
    <submittedName>
        <fullName evidence="9">HlyD family efflux transporter periplasmic adaptor subunit</fullName>
    </submittedName>
</protein>
<keyword evidence="6" id="KW-0175">Coiled coil</keyword>
<gene>
    <name evidence="9" type="ORF">NLN86_23680</name>
</gene>
<dbReference type="PANTHER" id="PTHR30386">
    <property type="entry name" value="MEMBRANE FUSION SUBUNIT OF EMRAB-TOLC MULTIDRUG EFFLUX PUMP"/>
    <property type="match status" value="1"/>
</dbReference>
<accession>A0AAW5WBR8</accession>
<dbReference type="Gene3D" id="2.40.50.100">
    <property type="match status" value="1"/>
</dbReference>
<dbReference type="SUPFAM" id="SSF111369">
    <property type="entry name" value="HlyD-like secretion proteins"/>
    <property type="match status" value="1"/>
</dbReference>
<comment type="caution">
    <text evidence="9">The sequence shown here is derived from an EMBL/GenBank/DDBJ whole genome shotgun (WGS) entry which is preliminary data.</text>
</comment>
<dbReference type="InterPro" id="IPR058625">
    <property type="entry name" value="MdtA-like_BSH"/>
</dbReference>
<evidence type="ECO:0000259" key="8">
    <source>
        <dbReference type="Pfam" id="PF26002"/>
    </source>
</evidence>
<feature type="coiled-coil region" evidence="6">
    <location>
        <begin position="82"/>
        <end position="109"/>
    </location>
</feature>
<dbReference type="EMBL" id="JANDBG010000037">
    <property type="protein sequence ID" value="MCX9004616.1"/>
    <property type="molecule type" value="Genomic_DNA"/>
</dbReference>
<organism evidence="9 10">
    <name type="scientific">Citrobacter portucalensis</name>
    <dbReference type="NCBI Taxonomy" id="1639133"/>
    <lineage>
        <taxon>Bacteria</taxon>
        <taxon>Pseudomonadati</taxon>
        <taxon>Pseudomonadota</taxon>
        <taxon>Gammaproteobacteria</taxon>
        <taxon>Enterobacterales</taxon>
        <taxon>Enterobacteriaceae</taxon>
        <taxon>Citrobacter</taxon>
        <taxon>Citrobacter freundii complex</taxon>
    </lineage>
</organism>
<dbReference type="Gene3D" id="1.10.287.470">
    <property type="entry name" value="Helix hairpin bin"/>
    <property type="match status" value="1"/>
</dbReference>
<evidence type="ECO:0000256" key="4">
    <source>
        <dbReference type="ARBA" id="ARBA00022989"/>
    </source>
</evidence>
<evidence type="ECO:0000313" key="10">
    <source>
        <dbReference type="Proteomes" id="UP001207430"/>
    </source>
</evidence>
<name>A0AAW5WBR8_9ENTR</name>
<dbReference type="InterPro" id="IPR058982">
    <property type="entry name" value="Beta-barrel_AprE"/>
</dbReference>
<dbReference type="Pfam" id="PF26002">
    <property type="entry name" value="Beta-barrel_AprE"/>
    <property type="match status" value="1"/>
</dbReference>
<evidence type="ECO:0000256" key="5">
    <source>
        <dbReference type="ARBA" id="ARBA00023136"/>
    </source>
</evidence>
<dbReference type="Gene3D" id="2.40.30.170">
    <property type="match status" value="1"/>
</dbReference>
<dbReference type="Pfam" id="PF25917">
    <property type="entry name" value="BSH_RND"/>
    <property type="match status" value="1"/>
</dbReference>
<evidence type="ECO:0000256" key="3">
    <source>
        <dbReference type="ARBA" id="ARBA00022692"/>
    </source>
</evidence>
<dbReference type="InterPro" id="IPR050739">
    <property type="entry name" value="MFP"/>
</dbReference>
<dbReference type="RefSeq" id="WP_267449728.1">
    <property type="nucleotide sequence ID" value="NZ_JANBWP010000202.1"/>
</dbReference>
<proteinExistence type="inferred from homology"/>
<sequence>MKNKFDYMRTGFLIISIVTLLVCLIAWASISKIESVARARGNIIAAQRTQVIQASTDGVISQIKISEGQHVKKGDVLVNMEQEQAQAALQDLEGKVAALRTSLARLQAEVYGRPLDFPASTHKYDVFIANQTELYNRRKKGLSSEIKALTKSKNLVSRERELASRLLKTGDIGQADVLRLERQQVDLEGQITAKQNKFFQDAQAELTKVDEELSTQEQVLADREINFSRTRIISPVDGIVSKIEINTAGARVRPGDVIMNILPTSSKLIVEVKMSPSDIGNIRVNLPASVKLDAYDYTIYGTLPGKVIYISPDALVDKTSKGDEFYYRVHISIDYVFLLEHNKENPEHKIDLQPGMTSTVEVFTGERTILKYLAKPLIKTFSESLGEQ</sequence>
<evidence type="ECO:0000313" key="9">
    <source>
        <dbReference type="EMBL" id="MCX9004616.1"/>
    </source>
</evidence>
<comment type="similarity">
    <text evidence="2">Belongs to the membrane fusion protein (MFP) (TC 8.A.1) family.</text>
</comment>
<keyword evidence="4" id="KW-1133">Transmembrane helix</keyword>
<evidence type="ECO:0000256" key="1">
    <source>
        <dbReference type="ARBA" id="ARBA00004167"/>
    </source>
</evidence>
<evidence type="ECO:0000256" key="6">
    <source>
        <dbReference type="SAM" id="Coils"/>
    </source>
</evidence>
<reference evidence="9" key="1">
    <citation type="submission" date="2022-07" db="EMBL/GenBank/DDBJ databases">
        <title>Genome Sequence of Citrobacter portucalensis from Edible Snails.</title>
        <authorList>
            <person name="Okafor A.C."/>
            <person name="Ogbo F.C."/>
            <person name="Ruppitsch W."/>
            <person name="Allerberger F."/>
        </authorList>
    </citation>
    <scope>NUCLEOTIDE SEQUENCE</scope>
    <source>
        <strain evidence="9">Igbk 7</strain>
    </source>
</reference>
<evidence type="ECO:0000259" key="7">
    <source>
        <dbReference type="Pfam" id="PF25917"/>
    </source>
</evidence>
<dbReference type="AlphaFoldDB" id="A0AAW5WBR8"/>
<dbReference type="PRINTS" id="PR01490">
    <property type="entry name" value="RTXTOXIND"/>
</dbReference>
<comment type="subcellular location">
    <subcellularLocation>
        <location evidence="1">Membrane</location>
        <topology evidence="1">Single-pass membrane protein</topology>
    </subcellularLocation>
</comment>
<dbReference type="Proteomes" id="UP001207430">
    <property type="component" value="Unassembled WGS sequence"/>
</dbReference>
<keyword evidence="3" id="KW-0812">Transmembrane</keyword>
<feature type="coiled-coil region" evidence="6">
    <location>
        <begin position="177"/>
        <end position="219"/>
    </location>
</feature>
<dbReference type="PANTHER" id="PTHR30386:SF26">
    <property type="entry name" value="TRANSPORT PROTEIN COMB"/>
    <property type="match status" value="1"/>
</dbReference>